<name>A0A507DRK1_9FUNG</name>
<gene>
    <name evidence="1" type="ORF">SeMB42_g00746</name>
</gene>
<keyword evidence="2" id="KW-1185">Reference proteome</keyword>
<comment type="caution">
    <text evidence="1">The sequence shown here is derived from an EMBL/GenBank/DDBJ whole genome shotgun (WGS) entry which is preliminary data.</text>
</comment>
<dbReference type="AlphaFoldDB" id="A0A507DRK1"/>
<proteinExistence type="predicted"/>
<evidence type="ECO:0000313" key="2">
    <source>
        <dbReference type="Proteomes" id="UP000317494"/>
    </source>
</evidence>
<dbReference type="EMBL" id="QEAN01000016">
    <property type="protein sequence ID" value="TPX53490.1"/>
    <property type="molecule type" value="Genomic_DNA"/>
</dbReference>
<protein>
    <recommendedName>
        <fullName evidence="3">Reverse transcriptase domain-containing protein</fullName>
    </recommendedName>
</protein>
<organism evidence="1 2">
    <name type="scientific">Synchytrium endobioticum</name>
    <dbReference type="NCBI Taxonomy" id="286115"/>
    <lineage>
        <taxon>Eukaryota</taxon>
        <taxon>Fungi</taxon>
        <taxon>Fungi incertae sedis</taxon>
        <taxon>Chytridiomycota</taxon>
        <taxon>Chytridiomycota incertae sedis</taxon>
        <taxon>Chytridiomycetes</taxon>
        <taxon>Synchytriales</taxon>
        <taxon>Synchytriaceae</taxon>
        <taxon>Synchytrium</taxon>
    </lineage>
</organism>
<dbReference type="PANTHER" id="PTHR31635:SF196">
    <property type="entry name" value="REVERSE TRANSCRIPTASE DOMAIN-CONTAINING PROTEIN-RELATED"/>
    <property type="match status" value="1"/>
</dbReference>
<reference evidence="1 2" key="1">
    <citation type="journal article" date="2019" name="Sci. Rep.">
        <title>Comparative genomics of chytrid fungi reveal insights into the obligate biotrophic and pathogenic lifestyle of Synchytrium endobioticum.</title>
        <authorList>
            <person name="van de Vossenberg B.T.L.H."/>
            <person name="Warris S."/>
            <person name="Nguyen H.D.T."/>
            <person name="van Gent-Pelzer M.P.E."/>
            <person name="Joly D.L."/>
            <person name="van de Geest H.C."/>
            <person name="Bonants P.J.M."/>
            <person name="Smith D.S."/>
            <person name="Levesque C.A."/>
            <person name="van der Lee T.A.J."/>
        </authorList>
    </citation>
    <scope>NUCLEOTIDE SEQUENCE [LARGE SCALE GENOMIC DNA]</scope>
    <source>
        <strain evidence="1 2">MB42</strain>
    </source>
</reference>
<evidence type="ECO:0008006" key="3">
    <source>
        <dbReference type="Google" id="ProtNLM"/>
    </source>
</evidence>
<dbReference type="Proteomes" id="UP000317494">
    <property type="component" value="Unassembled WGS sequence"/>
</dbReference>
<accession>A0A507DRK1</accession>
<sequence>MVTKDPKNQHKVQKPNIFPPSTSMGIKYFPLKYHKELFINEEIDPEILEEILESTLRNTGILQISMTHQMMLEEPINETDINHALKQLKNGKAAGPDGITTEFYKKFPDIVKTFLLSIFNRILRLQGKWEKENMTSIIVLIEKRGDLTSQKLSTNIFAEL</sequence>
<dbReference type="VEuPathDB" id="FungiDB:SeMB42_g00746"/>
<dbReference type="PANTHER" id="PTHR31635">
    <property type="entry name" value="REVERSE TRANSCRIPTASE DOMAIN-CONTAINING PROTEIN-RELATED"/>
    <property type="match status" value="1"/>
</dbReference>
<evidence type="ECO:0000313" key="1">
    <source>
        <dbReference type="EMBL" id="TPX53490.1"/>
    </source>
</evidence>